<reference evidence="3 4" key="1">
    <citation type="submission" date="2016-07" db="EMBL/GenBank/DDBJ databases">
        <title>Characterization of isolates of Eisenbergiella tayi derived from blood cultures, using whole genome sequencing.</title>
        <authorList>
            <person name="Burdz T."/>
            <person name="Wiebe D."/>
            <person name="Huynh C."/>
            <person name="Bernard K."/>
        </authorList>
    </citation>
    <scope>NUCLEOTIDE SEQUENCE [LARGE SCALE GENOMIC DNA]</scope>
    <source>
        <strain evidence="3 4">NML 110608</strain>
    </source>
</reference>
<evidence type="ECO:0000313" key="4">
    <source>
        <dbReference type="Proteomes" id="UP000094067"/>
    </source>
</evidence>
<accession>A0A1E3A6W7</accession>
<evidence type="ECO:0000259" key="1">
    <source>
        <dbReference type="Pfam" id="PF13175"/>
    </source>
</evidence>
<dbReference type="RefSeq" id="WP_069154638.1">
    <property type="nucleotide sequence ID" value="NZ_MCGH01000003.1"/>
</dbReference>
<organism evidence="3 4">
    <name type="scientific">Eisenbergiella tayi</name>
    <dbReference type="NCBI Taxonomy" id="1432052"/>
    <lineage>
        <taxon>Bacteria</taxon>
        <taxon>Bacillati</taxon>
        <taxon>Bacillota</taxon>
        <taxon>Clostridia</taxon>
        <taxon>Lachnospirales</taxon>
        <taxon>Lachnospiraceae</taxon>
        <taxon>Eisenbergiella</taxon>
    </lineage>
</organism>
<dbReference type="InterPro" id="IPR041685">
    <property type="entry name" value="AAA_GajA/Old/RecF-like"/>
</dbReference>
<dbReference type="PATRIC" id="fig|1432052.4.peg.5917"/>
<dbReference type="Gene3D" id="3.40.50.300">
    <property type="entry name" value="P-loop containing nucleotide triphosphate hydrolases"/>
    <property type="match status" value="1"/>
</dbReference>
<dbReference type="EMBL" id="MCGH01000003">
    <property type="protein sequence ID" value="ODM04514.1"/>
    <property type="molecule type" value="Genomic_DNA"/>
</dbReference>
<evidence type="ECO:0000313" key="3">
    <source>
        <dbReference type="EMBL" id="ODM04514.1"/>
    </source>
</evidence>
<evidence type="ECO:0000259" key="2">
    <source>
        <dbReference type="Pfam" id="PF20469"/>
    </source>
</evidence>
<dbReference type="PANTHER" id="PTHR43581">
    <property type="entry name" value="ATP/GTP PHOSPHATASE"/>
    <property type="match status" value="1"/>
</dbReference>
<name>A0A1E3A6W7_9FIRM</name>
<proteinExistence type="predicted"/>
<dbReference type="InterPro" id="IPR027417">
    <property type="entry name" value="P-loop_NTPase"/>
</dbReference>
<feature type="domain" description="OLD protein-like TOPRIM" evidence="2">
    <location>
        <begin position="489"/>
        <end position="553"/>
    </location>
</feature>
<dbReference type="Pfam" id="PF20469">
    <property type="entry name" value="OLD-like_TOPRIM"/>
    <property type="match status" value="1"/>
</dbReference>
<comment type="caution">
    <text evidence="3">The sequence shown here is derived from an EMBL/GenBank/DDBJ whole genome shotgun (WGS) entry which is preliminary data.</text>
</comment>
<gene>
    <name evidence="3" type="primary">recF_4</name>
    <name evidence="3" type="ORF">BEI61_05321</name>
</gene>
<dbReference type="InterPro" id="IPR034139">
    <property type="entry name" value="TOPRIM_OLD"/>
</dbReference>
<protein>
    <submittedName>
        <fullName evidence="3">DNA replication and repair protein RecF</fullName>
    </submittedName>
</protein>
<dbReference type="Proteomes" id="UP000094067">
    <property type="component" value="Unassembled WGS sequence"/>
</dbReference>
<dbReference type="Pfam" id="PF13175">
    <property type="entry name" value="AAA_15"/>
    <property type="match status" value="1"/>
</dbReference>
<dbReference type="CDD" id="cd01026">
    <property type="entry name" value="TOPRIM_OLD"/>
    <property type="match status" value="1"/>
</dbReference>
<dbReference type="AlphaFoldDB" id="A0A1E3A6W7"/>
<dbReference type="SUPFAM" id="SSF52540">
    <property type="entry name" value="P-loop containing nucleoside triphosphate hydrolases"/>
    <property type="match status" value="1"/>
</dbReference>
<sequence>MKIKQIIIQNYRQFLQESICMEEKITFIAGANNSGKTSIIELLNCILGEDTGGKISADDLPVEVYAEWLKLCENKLEEIYESGIQENDFMNKLNKLFMGNENNVPELQAQIENGSMKVKLEIIYKDKESIARFSPYLMDLDKKTYGFFFVFQFKFSHTMFERLIKNNFDKVVIRLERIFKEAELEEKEKKRADLMGVVKEIVDQSYQQKYYYTDKEYANQQPIENEKSFYDLFNYRHIFANRNMPDEKAGKNSDKKKTISMAMIEFLGKEQWEELFKDWPEMILDKIKDDDIENKIRKKSLDSLSTVINVINETNGGRKEELVINSDVSNDALIEFLKEVSQAKYKIGDFYFGEETQGLGYSNMIFMHLQLEKYLEAIKEHEDKVNFFVIEEPEAHMHPQMQKEFIRHLLKKYEDEEIQGMITTHSSEVVRATELCSLRVVRGKDVFTKRICDMRKFLEEAQSGGKKLNTEIKNSYNLFFQINFADIVFADKVIMFEGDTERMYLKQLLRKDTFRNLEKQYVALLQVGGAYAHWYKDILQYLEIKALILTDIDYENEKTDINEIKKSVTSNGAILDFYRGQKKIDKKKTVTIEDLYAWQNAKQNREIADMMINFQGEKDGYTRTLEEAMLAKIFGMNIEKKLTREEWKKKREEYGLKYRIPGKKEKGMDDETWEKEEIDLRLILKATSDYKTDFMYSVILSGKEEELLPEYIEEGLNWLMK</sequence>
<dbReference type="InterPro" id="IPR051396">
    <property type="entry name" value="Bact_Antivir_Def_Nuclease"/>
</dbReference>
<feature type="domain" description="Endonuclease GajA/Old nuclease/RecF-like AAA" evidence="1">
    <location>
        <begin position="1"/>
        <end position="430"/>
    </location>
</feature>
<dbReference type="PANTHER" id="PTHR43581:SF2">
    <property type="entry name" value="EXCINUCLEASE ATPASE SUBUNIT"/>
    <property type="match status" value="1"/>
</dbReference>